<evidence type="ECO:0000256" key="11">
    <source>
        <dbReference type="ARBA" id="ARBA00023136"/>
    </source>
</evidence>
<keyword evidence="5 16" id="KW-0812">Transmembrane</keyword>
<evidence type="ECO:0000256" key="5">
    <source>
        <dbReference type="ARBA" id="ARBA00022692"/>
    </source>
</evidence>
<evidence type="ECO:0000256" key="9">
    <source>
        <dbReference type="ARBA" id="ARBA00022989"/>
    </source>
</evidence>
<dbReference type="Gene3D" id="3.30.980.40">
    <property type="match status" value="1"/>
</dbReference>
<evidence type="ECO:0000256" key="3">
    <source>
        <dbReference type="ARBA" id="ARBA00022475"/>
    </source>
</evidence>
<dbReference type="Pfam" id="PF13491">
    <property type="entry name" value="FtsK_4TM"/>
    <property type="match status" value="1"/>
</dbReference>
<dbReference type="Gene3D" id="3.40.50.300">
    <property type="entry name" value="P-loop containing nucleotide triphosphate hydrolases"/>
    <property type="match status" value="1"/>
</dbReference>
<dbReference type="PROSITE" id="PS50901">
    <property type="entry name" value="FTSK"/>
    <property type="match status" value="1"/>
</dbReference>
<comment type="similarity">
    <text evidence="2">Belongs to the FtsK/SpoIIIE/SftA family.</text>
</comment>
<comment type="caution">
    <text evidence="18">The sequence shown here is derived from an EMBL/GenBank/DDBJ whole genome shotgun (WGS) entry which is preliminary data.</text>
</comment>
<keyword evidence="9 16" id="KW-1133">Transmembrane helix</keyword>
<dbReference type="SUPFAM" id="SSF52540">
    <property type="entry name" value="P-loop containing nucleoside triphosphate hydrolases"/>
    <property type="match status" value="1"/>
</dbReference>
<protein>
    <submittedName>
        <fullName evidence="18">S-DNA-T family DNA segregation ATPase FtsK/SpoIIIE</fullName>
    </submittedName>
</protein>
<dbReference type="InterPro" id="IPR025199">
    <property type="entry name" value="FtsK_4TM"/>
</dbReference>
<feature type="domain" description="FtsK" evidence="17">
    <location>
        <begin position="445"/>
        <end position="642"/>
    </location>
</feature>
<accession>A0A7W0C7R7</accession>
<keyword evidence="10" id="KW-0238">DNA-binding</keyword>
<dbReference type="SUPFAM" id="SSF46785">
    <property type="entry name" value="Winged helix' DNA-binding domain"/>
    <property type="match status" value="1"/>
</dbReference>
<keyword evidence="3" id="KW-1003">Cell membrane</keyword>
<feature type="transmembrane region" description="Helical" evidence="16">
    <location>
        <begin position="21"/>
        <end position="40"/>
    </location>
</feature>
<keyword evidence="11 16" id="KW-0472">Membrane</keyword>
<dbReference type="CDD" id="cd01127">
    <property type="entry name" value="TrwB_TraG_TraD_VirD4"/>
    <property type="match status" value="1"/>
</dbReference>
<evidence type="ECO:0000313" key="18">
    <source>
        <dbReference type="EMBL" id="MBA2880741.1"/>
    </source>
</evidence>
<dbReference type="Pfam" id="PF01580">
    <property type="entry name" value="FtsK_SpoIIIE"/>
    <property type="match status" value="1"/>
</dbReference>
<dbReference type="Proteomes" id="UP000525298">
    <property type="component" value="Unassembled WGS sequence"/>
</dbReference>
<dbReference type="PANTHER" id="PTHR22683">
    <property type="entry name" value="SPORULATION PROTEIN RELATED"/>
    <property type="match status" value="1"/>
</dbReference>
<dbReference type="Pfam" id="PF09397">
    <property type="entry name" value="FtsK_gamma"/>
    <property type="match status" value="1"/>
</dbReference>
<dbReference type="Pfam" id="PF17854">
    <property type="entry name" value="FtsK_alpha"/>
    <property type="match status" value="1"/>
</dbReference>
<name>A0A7W0C7R7_9BACT</name>
<evidence type="ECO:0000256" key="7">
    <source>
        <dbReference type="ARBA" id="ARBA00022829"/>
    </source>
</evidence>
<evidence type="ECO:0000256" key="15">
    <source>
        <dbReference type="SAM" id="MobiDB-lite"/>
    </source>
</evidence>
<evidence type="ECO:0000256" key="4">
    <source>
        <dbReference type="ARBA" id="ARBA00022618"/>
    </source>
</evidence>
<dbReference type="InterPro" id="IPR003593">
    <property type="entry name" value="AAA+_ATPase"/>
</dbReference>
<keyword evidence="8 14" id="KW-0067">ATP-binding</keyword>
<dbReference type="InterPro" id="IPR050206">
    <property type="entry name" value="FtsK/SpoIIIE/SftA"/>
</dbReference>
<dbReference type="InterPro" id="IPR036390">
    <property type="entry name" value="WH_DNA-bd_sf"/>
</dbReference>
<dbReference type="AlphaFoldDB" id="A0A7W0C7R7"/>
<feature type="transmembrane region" description="Helical" evidence="16">
    <location>
        <begin position="126"/>
        <end position="145"/>
    </location>
</feature>
<evidence type="ECO:0000256" key="1">
    <source>
        <dbReference type="ARBA" id="ARBA00004651"/>
    </source>
</evidence>
<feature type="compositionally biased region" description="Basic and acidic residues" evidence="15">
    <location>
        <begin position="251"/>
        <end position="260"/>
    </location>
</feature>
<evidence type="ECO:0000256" key="16">
    <source>
        <dbReference type="SAM" id="Phobius"/>
    </source>
</evidence>
<dbReference type="PANTHER" id="PTHR22683:SF41">
    <property type="entry name" value="DNA TRANSLOCASE FTSK"/>
    <property type="match status" value="1"/>
</dbReference>
<dbReference type="SMART" id="SM00843">
    <property type="entry name" value="Ftsk_gamma"/>
    <property type="match status" value="1"/>
</dbReference>
<evidence type="ECO:0000256" key="10">
    <source>
        <dbReference type="ARBA" id="ARBA00023125"/>
    </source>
</evidence>
<dbReference type="Gene3D" id="1.10.10.10">
    <property type="entry name" value="Winged helix-like DNA-binding domain superfamily/Winged helix DNA-binding domain"/>
    <property type="match status" value="1"/>
</dbReference>
<comment type="subunit">
    <text evidence="13">Homohexamer. Forms a ring that surrounds DNA.</text>
</comment>
<keyword evidence="4" id="KW-0132">Cell division</keyword>
<dbReference type="InterPro" id="IPR036388">
    <property type="entry name" value="WH-like_DNA-bd_sf"/>
</dbReference>
<keyword evidence="12" id="KW-0131">Cell cycle</keyword>
<dbReference type="GO" id="GO:0005886">
    <property type="term" value="C:plasma membrane"/>
    <property type="evidence" value="ECO:0007669"/>
    <property type="project" value="UniProtKB-SubCell"/>
</dbReference>
<evidence type="ECO:0000256" key="6">
    <source>
        <dbReference type="ARBA" id="ARBA00022741"/>
    </source>
</evidence>
<keyword evidence="7" id="KW-0159">Chromosome partition</keyword>
<feature type="transmembrane region" description="Helical" evidence="16">
    <location>
        <begin position="100"/>
        <end position="120"/>
    </location>
</feature>
<dbReference type="SMART" id="SM00382">
    <property type="entry name" value="AAA"/>
    <property type="match status" value="1"/>
</dbReference>
<dbReference type="RefSeq" id="WP_232364657.1">
    <property type="nucleotide sequence ID" value="NZ_JACDUS010000002.1"/>
</dbReference>
<dbReference type="InterPro" id="IPR002543">
    <property type="entry name" value="FtsK_dom"/>
</dbReference>
<feature type="region of interest" description="Disordered" evidence="15">
    <location>
        <begin position="214"/>
        <end position="289"/>
    </location>
</feature>
<dbReference type="EMBL" id="JACDUS010000002">
    <property type="protein sequence ID" value="MBA2880741.1"/>
    <property type="molecule type" value="Genomic_DNA"/>
</dbReference>
<sequence length="784" mass="85880">MKRLFQANPGYRTLQKEILGILCFFLVIFSLVSLMSYHPADPGFNHAADWRQVHNFFGVAGAYAAGLMLDLFGVGAFWIPVFLLMASLRFYTHDSALSPWLMASGAILLIVGTGAVSSLFKDSYLIFQTPYPAGGILGYPMMAVFEKYANRSGAMLIFAVMLAIGFIMATGISLVAVSRNAFRLVILLADCIRTRILKLLSGAAGLCKAVVNRSGQGGQKKKPAAAPRAYKPEKASQPEQLPAAVASAAPKPEEMPETRKTGAKVPVLEKTPGKSGDIKIQAPAPPALAPQPAFRQQEFESMQVQQEGFQLPPLEFLEDAEKIKDGVDHEHLRQQSALLEQKLQDFGVQGNVTEVLPGPVITRYEFAPAPGVKINKIVNLSDDLALALKALSVRIVAPIPGKAVIGIEIPNKKRELVGFKDIIASSVYKKSASRLTIALGKDIVGYPVVADLEGMPHLLIAGATGTGKSVALNTMIASILFKATPEEVKLIMIDPKRIELSNYDGIPHLIAPVVTDMKKATNSLFWAVREMERRYKLLSEKKVRNIKQYNARIEKEKPEEGQPPPSKLPYIVVIVDELADLMMVSSRDVEVSLTRLAQMARAAGIHLILATQRPSVDVLTGLIKANFPTRLSFQVSSKIDSRTIIDINGAESLLGNGDMLFLPPGTAKLQRIHGAYVSEDEVTRVIEFLKSQKAPEYDHEVIEAPEADKQENGEQDYDERYDEAVALVTKTGQASISMVQRHLRIGYNRAARMIEVMEKEGVVGPSDGVKPREVLVRNDYDHMP</sequence>
<comment type="subcellular location">
    <subcellularLocation>
        <location evidence="1">Cell membrane</location>
        <topology evidence="1">Multi-pass membrane protein</topology>
    </subcellularLocation>
</comment>
<keyword evidence="19" id="KW-1185">Reference proteome</keyword>
<dbReference type="GO" id="GO:0007059">
    <property type="term" value="P:chromosome segregation"/>
    <property type="evidence" value="ECO:0007669"/>
    <property type="project" value="UniProtKB-KW"/>
</dbReference>
<dbReference type="GO" id="GO:0003677">
    <property type="term" value="F:DNA binding"/>
    <property type="evidence" value="ECO:0007669"/>
    <property type="project" value="UniProtKB-KW"/>
</dbReference>
<evidence type="ECO:0000256" key="8">
    <source>
        <dbReference type="ARBA" id="ARBA00022840"/>
    </source>
</evidence>
<keyword evidence="6 14" id="KW-0547">Nucleotide-binding</keyword>
<evidence type="ECO:0000256" key="2">
    <source>
        <dbReference type="ARBA" id="ARBA00006474"/>
    </source>
</evidence>
<feature type="transmembrane region" description="Helical" evidence="16">
    <location>
        <begin position="157"/>
        <end position="177"/>
    </location>
</feature>
<organism evidence="18 19">
    <name type="scientific">Desulfosalsimonas propionicica</name>
    <dbReference type="NCBI Taxonomy" id="332175"/>
    <lineage>
        <taxon>Bacteria</taxon>
        <taxon>Pseudomonadati</taxon>
        <taxon>Thermodesulfobacteriota</taxon>
        <taxon>Desulfobacteria</taxon>
        <taxon>Desulfobacterales</taxon>
        <taxon>Desulfosalsimonadaceae</taxon>
        <taxon>Desulfosalsimonas</taxon>
    </lineage>
</organism>
<proteinExistence type="inferred from homology"/>
<evidence type="ECO:0000313" key="19">
    <source>
        <dbReference type="Proteomes" id="UP000525298"/>
    </source>
</evidence>
<evidence type="ECO:0000256" key="14">
    <source>
        <dbReference type="PROSITE-ProRule" id="PRU00289"/>
    </source>
</evidence>
<dbReference type="GO" id="GO:0005524">
    <property type="term" value="F:ATP binding"/>
    <property type="evidence" value="ECO:0007669"/>
    <property type="project" value="UniProtKB-UniRule"/>
</dbReference>
<feature type="binding site" evidence="14">
    <location>
        <begin position="462"/>
        <end position="469"/>
    </location>
    <ligand>
        <name>ATP</name>
        <dbReference type="ChEBI" id="CHEBI:30616"/>
    </ligand>
</feature>
<dbReference type="InterPro" id="IPR027417">
    <property type="entry name" value="P-loop_NTPase"/>
</dbReference>
<dbReference type="InterPro" id="IPR041027">
    <property type="entry name" value="FtsK_alpha"/>
</dbReference>
<evidence type="ECO:0000259" key="17">
    <source>
        <dbReference type="PROSITE" id="PS50901"/>
    </source>
</evidence>
<evidence type="ECO:0000256" key="13">
    <source>
        <dbReference type="ARBA" id="ARBA00025923"/>
    </source>
</evidence>
<reference evidence="18 19" key="1">
    <citation type="submission" date="2020-07" db="EMBL/GenBank/DDBJ databases">
        <title>Genomic Encyclopedia of Type Strains, Phase IV (KMG-IV): sequencing the most valuable type-strain genomes for metagenomic binning, comparative biology and taxonomic classification.</title>
        <authorList>
            <person name="Goeker M."/>
        </authorList>
    </citation>
    <scope>NUCLEOTIDE SEQUENCE [LARGE SCALE GENOMIC DNA]</scope>
    <source>
        <strain evidence="18 19">DSM 17721</strain>
    </source>
</reference>
<gene>
    <name evidence="18" type="ORF">HNR65_001059</name>
</gene>
<evidence type="ECO:0000256" key="12">
    <source>
        <dbReference type="ARBA" id="ARBA00023306"/>
    </source>
</evidence>
<dbReference type="GO" id="GO:0051301">
    <property type="term" value="P:cell division"/>
    <property type="evidence" value="ECO:0007669"/>
    <property type="project" value="UniProtKB-KW"/>
</dbReference>
<feature type="transmembrane region" description="Helical" evidence="16">
    <location>
        <begin position="60"/>
        <end position="88"/>
    </location>
</feature>
<dbReference type="InterPro" id="IPR018541">
    <property type="entry name" value="Ftsk_gamma"/>
</dbReference>